<name>A0ABU6JYN1_9RHOO</name>
<dbReference type="PANTHER" id="PTHR30329:SF21">
    <property type="entry name" value="LIPOPROTEIN YIAD-RELATED"/>
    <property type="match status" value="1"/>
</dbReference>
<evidence type="ECO:0000256" key="4">
    <source>
        <dbReference type="ARBA" id="ARBA00023139"/>
    </source>
</evidence>
<dbReference type="Pfam" id="PF00691">
    <property type="entry name" value="OmpA"/>
    <property type="match status" value="1"/>
</dbReference>
<dbReference type="InterPro" id="IPR014169">
    <property type="entry name" value="Pal_lipo_C"/>
</dbReference>
<organism evidence="11 12">
    <name type="scientific">Uliginosibacterium silvisoli</name>
    <dbReference type="NCBI Taxonomy" id="3114758"/>
    <lineage>
        <taxon>Bacteria</taxon>
        <taxon>Pseudomonadati</taxon>
        <taxon>Pseudomonadota</taxon>
        <taxon>Betaproteobacteria</taxon>
        <taxon>Rhodocyclales</taxon>
        <taxon>Zoogloeaceae</taxon>
        <taxon>Uliginosibacterium</taxon>
    </lineage>
</organism>
<protein>
    <recommendedName>
        <fullName evidence="8">Peptidoglycan-associated lipoprotein</fullName>
        <shortName evidence="8">PAL</shortName>
    </recommendedName>
</protein>
<feature type="chain" id="PRO_5046472944" description="Peptidoglycan-associated lipoprotein" evidence="9">
    <location>
        <begin position="18"/>
        <end position="176"/>
    </location>
</feature>
<gene>
    <name evidence="8 11" type="primary">pal</name>
    <name evidence="11" type="ORF">VVD49_03565</name>
</gene>
<comment type="subunit">
    <text evidence="8">The Tol-Pal system is composed of five core proteins: the inner membrane proteins TolA, TolQ and TolR, the periplasmic protein TolB and the outer membrane protein Pal. They form a network linking the inner and outer membranes and the peptidoglycan layer.</text>
</comment>
<dbReference type="InterPro" id="IPR036737">
    <property type="entry name" value="OmpA-like_sf"/>
</dbReference>
<keyword evidence="6 8" id="KW-0449">Lipoprotein</keyword>
<dbReference type="PRINTS" id="PR01021">
    <property type="entry name" value="OMPADOMAIN"/>
</dbReference>
<evidence type="ECO:0000256" key="5">
    <source>
        <dbReference type="ARBA" id="ARBA00023237"/>
    </source>
</evidence>
<keyword evidence="7 8" id="KW-0131">Cell cycle</keyword>
<keyword evidence="4 8" id="KW-0564">Palmitate</keyword>
<dbReference type="EMBL" id="JAYXHS010000001">
    <property type="protein sequence ID" value="MEC5384783.1"/>
    <property type="molecule type" value="Genomic_DNA"/>
</dbReference>
<dbReference type="HAMAP" id="MF_02204">
    <property type="entry name" value="Pal"/>
    <property type="match status" value="1"/>
</dbReference>
<proteinExistence type="inferred from homology"/>
<dbReference type="NCBIfam" id="TIGR02802">
    <property type="entry name" value="Pal_lipo"/>
    <property type="match status" value="1"/>
</dbReference>
<dbReference type="InterPro" id="IPR006690">
    <property type="entry name" value="OMPA-like_CS"/>
</dbReference>
<evidence type="ECO:0000256" key="1">
    <source>
        <dbReference type="ARBA" id="ARBA00022618"/>
    </source>
</evidence>
<keyword evidence="12" id="KW-1185">Reference proteome</keyword>
<comment type="caution">
    <text evidence="11">The sequence shown here is derived from an EMBL/GenBank/DDBJ whole genome shotgun (WGS) entry which is preliminary data.</text>
</comment>
<evidence type="ECO:0000256" key="7">
    <source>
        <dbReference type="ARBA" id="ARBA00023306"/>
    </source>
</evidence>
<keyword evidence="1 8" id="KW-0132">Cell division</keyword>
<comment type="similarity">
    <text evidence="8">Belongs to the Pal lipoprotein family.</text>
</comment>
<dbReference type="PROSITE" id="PS51257">
    <property type="entry name" value="PROKAR_LIPOPROTEIN"/>
    <property type="match status" value="1"/>
</dbReference>
<dbReference type="InterPro" id="IPR039001">
    <property type="entry name" value="Pal"/>
</dbReference>
<evidence type="ECO:0000313" key="12">
    <source>
        <dbReference type="Proteomes" id="UP001331561"/>
    </source>
</evidence>
<dbReference type="InterPro" id="IPR050330">
    <property type="entry name" value="Bact_OuterMem_StrucFunc"/>
</dbReference>
<evidence type="ECO:0000256" key="3">
    <source>
        <dbReference type="ARBA" id="ARBA00023136"/>
    </source>
</evidence>
<evidence type="ECO:0000256" key="8">
    <source>
        <dbReference type="HAMAP-Rule" id="MF_02204"/>
    </source>
</evidence>
<keyword evidence="5 8" id="KW-0998">Cell outer membrane</keyword>
<dbReference type="CDD" id="cd07185">
    <property type="entry name" value="OmpA_C-like"/>
    <property type="match status" value="1"/>
</dbReference>
<evidence type="ECO:0000256" key="2">
    <source>
        <dbReference type="ARBA" id="ARBA00022729"/>
    </source>
</evidence>
<dbReference type="InterPro" id="IPR006665">
    <property type="entry name" value="OmpA-like"/>
</dbReference>
<dbReference type="RefSeq" id="WP_327597750.1">
    <property type="nucleotide sequence ID" value="NZ_JAYXHS010000001.1"/>
</dbReference>
<accession>A0ABU6JYN1</accession>
<dbReference type="SUPFAM" id="SSF103088">
    <property type="entry name" value="OmpA-like"/>
    <property type="match status" value="1"/>
</dbReference>
<evidence type="ECO:0000256" key="9">
    <source>
        <dbReference type="SAM" id="SignalP"/>
    </source>
</evidence>
<dbReference type="Gene3D" id="3.30.1330.60">
    <property type="entry name" value="OmpA-like domain"/>
    <property type="match status" value="1"/>
</dbReference>
<dbReference type="PROSITE" id="PS01068">
    <property type="entry name" value="OMPA_1"/>
    <property type="match status" value="1"/>
</dbReference>
<dbReference type="PROSITE" id="PS51123">
    <property type="entry name" value="OMPA_2"/>
    <property type="match status" value="1"/>
</dbReference>
<evidence type="ECO:0000313" key="11">
    <source>
        <dbReference type="EMBL" id="MEC5384783.1"/>
    </source>
</evidence>
<comment type="subcellular location">
    <subcellularLocation>
        <location evidence="8">Cell outer membrane</location>
        <topology evidence="8">Lipid-anchor</topology>
    </subcellularLocation>
</comment>
<evidence type="ECO:0000256" key="6">
    <source>
        <dbReference type="ARBA" id="ARBA00023288"/>
    </source>
</evidence>
<feature type="signal peptide" evidence="9">
    <location>
        <begin position="1"/>
        <end position="17"/>
    </location>
</feature>
<dbReference type="InterPro" id="IPR006664">
    <property type="entry name" value="OMP_bac"/>
</dbReference>
<sequence length="176" mass="18853">MKIALPLSILFAAVLSACSSTPTQEPAPTAPAAAAPSVAAKPVTPAAPAAPAAAKKGPFDDEKFKLLFGKKDIFFDYNSFEVKLDYFDVVEAHSKWLKGNADSKVLLQGNADERGSSEYNLALGQKRAEAVKSMLSTLGVKESQIEAVSLGKEKPRNAGHDEAAWAENRRVDMVYK</sequence>
<keyword evidence="2 8" id="KW-0732">Signal</keyword>
<keyword evidence="3 8" id="KW-0472">Membrane</keyword>
<evidence type="ECO:0000259" key="10">
    <source>
        <dbReference type="PROSITE" id="PS51123"/>
    </source>
</evidence>
<dbReference type="PANTHER" id="PTHR30329">
    <property type="entry name" value="STATOR ELEMENT OF FLAGELLAR MOTOR COMPLEX"/>
    <property type="match status" value="1"/>
</dbReference>
<feature type="domain" description="OmpA-like" evidence="10">
    <location>
        <begin position="62"/>
        <end position="176"/>
    </location>
</feature>
<comment type="function">
    <text evidence="8">Part of the Tol-Pal system, which plays a role in outer membrane invagination during cell division and is important for maintaining outer membrane integrity.</text>
</comment>
<reference evidence="11 12" key="1">
    <citation type="submission" date="2024-01" db="EMBL/GenBank/DDBJ databases">
        <title>Uliginosibacterium soil sp. nov.</title>
        <authorList>
            <person name="Lv Y."/>
        </authorList>
    </citation>
    <scope>NUCLEOTIDE SEQUENCE [LARGE SCALE GENOMIC DNA]</scope>
    <source>
        <strain evidence="11 12">H3</strain>
    </source>
</reference>
<dbReference type="Proteomes" id="UP001331561">
    <property type="component" value="Unassembled WGS sequence"/>
</dbReference>